<dbReference type="AlphaFoldDB" id="A0A1I2QAD7"/>
<gene>
    <name evidence="1" type="ORF">SAMN05660282_00363</name>
</gene>
<dbReference type="SMART" id="SM01101">
    <property type="entry name" value="CRISPR_assoc"/>
    <property type="match status" value="1"/>
</dbReference>
<keyword evidence="2" id="KW-1185">Reference proteome</keyword>
<dbReference type="STRING" id="185761.SAMN05660282_00363"/>
<protein>
    <submittedName>
        <fullName evidence="1">CRISPR system Cascade subunit CasE</fullName>
    </submittedName>
</protein>
<dbReference type="CDD" id="cd09727">
    <property type="entry name" value="Cas6_I-E"/>
    <property type="match status" value="1"/>
</dbReference>
<accession>A0A1I2QAD7</accession>
<dbReference type="InterPro" id="IPR010179">
    <property type="entry name" value="CRISPR-assoc_prot_Cse3"/>
</dbReference>
<dbReference type="RefSeq" id="WP_092283866.1">
    <property type="nucleotide sequence ID" value="NZ_FOPJ01000002.1"/>
</dbReference>
<dbReference type="OrthoDB" id="9795689at2"/>
<evidence type="ECO:0000313" key="2">
    <source>
        <dbReference type="Proteomes" id="UP000199065"/>
    </source>
</evidence>
<reference evidence="1 2" key="1">
    <citation type="submission" date="2016-10" db="EMBL/GenBank/DDBJ databases">
        <authorList>
            <person name="de Groot N.N."/>
        </authorList>
    </citation>
    <scope>NUCLEOTIDE SEQUENCE [LARGE SCALE GENOMIC DNA]</scope>
    <source>
        <strain>J11</strain>
        <strain evidence="2">PG 39</strain>
    </source>
</reference>
<organism evidence="1 2">
    <name type="scientific">Corynebacterium spheniscorum</name>
    <dbReference type="NCBI Taxonomy" id="185761"/>
    <lineage>
        <taxon>Bacteria</taxon>
        <taxon>Bacillati</taxon>
        <taxon>Actinomycetota</taxon>
        <taxon>Actinomycetes</taxon>
        <taxon>Mycobacteriales</taxon>
        <taxon>Corynebacteriaceae</taxon>
        <taxon>Corynebacterium</taxon>
    </lineage>
</organism>
<sequence>MYLSRMRLNPRRRGTVFLIGNPQAMHAAVESCFPPVDGQKERVLWRIDQHPDSVELYILSPRKPSFEHLQEQAGWENEPSWRILDYSPLLDHVHKGNRYGFNLVANPVHTVTDPKTGRKARKAHVTRAQMRQWLLDRADQIGVAFPIDDATGEPLVQVVGQRDLNFRRGGSTLHLRQAEFQGVLDVTDPDFFREAITSGIGKARAYGCGLFTLVPVAKEE</sequence>
<dbReference type="EMBL" id="FOPJ01000002">
    <property type="protein sequence ID" value="SFG25352.1"/>
    <property type="molecule type" value="Genomic_DNA"/>
</dbReference>
<dbReference type="Pfam" id="PF08798">
    <property type="entry name" value="CRISPR_assoc"/>
    <property type="match status" value="1"/>
</dbReference>
<dbReference type="Proteomes" id="UP000199065">
    <property type="component" value="Unassembled WGS sequence"/>
</dbReference>
<evidence type="ECO:0000313" key="1">
    <source>
        <dbReference type="EMBL" id="SFG25352.1"/>
    </source>
</evidence>
<dbReference type="SUPFAM" id="SSF117987">
    <property type="entry name" value="CRISPR-associated protein"/>
    <property type="match status" value="2"/>
</dbReference>
<dbReference type="Gene3D" id="3.30.70.1210">
    <property type="entry name" value="Crispr-associated protein, domain 2"/>
    <property type="match status" value="1"/>
</dbReference>
<name>A0A1I2QAD7_9CORY</name>
<proteinExistence type="predicted"/>
<dbReference type="NCBIfam" id="TIGR01907">
    <property type="entry name" value="casE_Cse3"/>
    <property type="match status" value="1"/>
</dbReference>
<dbReference type="Gene3D" id="3.30.70.1200">
    <property type="entry name" value="Crispr-associated protein, domain 1"/>
    <property type="match status" value="1"/>
</dbReference>